<proteinExistence type="predicted"/>
<dbReference type="Proteomes" id="UP000256964">
    <property type="component" value="Unassembled WGS sequence"/>
</dbReference>
<dbReference type="Pfam" id="PF01435">
    <property type="entry name" value="Peptidase_M48"/>
    <property type="match status" value="1"/>
</dbReference>
<feature type="region of interest" description="Disordered" evidence="7">
    <location>
        <begin position="1"/>
        <end position="29"/>
    </location>
</feature>
<evidence type="ECO:0000256" key="1">
    <source>
        <dbReference type="ARBA" id="ARBA00001947"/>
    </source>
</evidence>
<gene>
    <name evidence="10" type="ORF">OH76DRAFT_1334773</name>
</gene>
<dbReference type="GO" id="GO:0046872">
    <property type="term" value="F:metal ion binding"/>
    <property type="evidence" value="ECO:0007669"/>
    <property type="project" value="UniProtKB-KW"/>
</dbReference>
<feature type="transmembrane region" description="Helical" evidence="8">
    <location>
        <begin position="181"/>
        <end position="202"/>
    </location>
</feature>
<dbReference type="GO" id="GO:0034982">
    <property type="term" value="P:mitochondrial protein processing"/>
    <property type="evidence" value="ECO:0007669"/>
    <property type="project" value="TreeGrafter"/>
</dbReference>
<reference evidence="10 11" key="1">
    <citation type="journal article" date="2018" name="Biotechnol. Biofuels">
        <title>Integrative visual omics of the white-rot fungus Polyporus brumalis exposes the biotechnological potential of its oxidative enzymes for delignifying raw plant biomass.</title>
        <authorList>
            <person name="Miyauchi S."/>
            <person name="Rancon A."/>
            <person name="Drula E."/>
            <person name="Hage H."/>
            <person name="Chaduli D."/>
            <person name="Favel A."/>
            <person name="Grisel S."/>
            <person name="Henrissat B."/>
            <person name="Herpoel-Gimbert I."/>
            <person name="Ruiz-Duenas F.J."/>
            <person name="Chevret D."/>
            <person name="Hainaut M."/>
            <person name="Lin J."/>
            <person name="Wang M."/>
            <person name="Pangilinan J."/>
            <person name="Lipzen A."/>
            <person name="Lesage-Meessen L."/>
            <person name="Navarro D."/>
            <person name="Riley R."/>
            <person name="Grigoriev I.V."/>
            <person name="Zhou S."/>
            <person name="Raouche S."/>
            <person name="Rosso M.N."/>
        </authorList>
    </citation>
    <scope>NUCLEOTIDE SEQUENCE [LARGE SCALE GENOMIC DNA]</scope>
    <source>
        <strain evidence="10 11">BRFM 1820</strain>
    </source>
</reference>
<dbReference type="PANTHER" id="PTHR22726">
    <property type="entry name" value="METALLOENDOPEPTIDASE OMA1"/>
    <property type="match status" value="1"/>
</dbReference>
<dbReference type="EMBL" id="KZ857379">
    <property type="protein sequence ID" value="RDX57407.1"/>
    <property type="molecule type" value="Genomic_DNA"/>
</dbReference>
<evidence type="ECO:0000256" key="6">
    <source>
        <dbReference type="ARBA" id="ARBA00023049"/>
    </source>
</evidence>
<keyword evidence="2" id="KW-0645">Protease</keyword>
<evidence type="ECO:0000256" key="5">
    <source>
        <dbReference type="ARBA" id="ARBA00022833"/>
    </source>
</evidence>
<keyword evidence="8" id="KW-1133">Transmembrane helix</keyword>
<feature type="compositionally biased region" description="Low complexity" evidence="7">
    <location>
        <begin position="1"/>
        <end position="16"/>
    </location>
</feature>
<dbReference type="GO" id="GO:0004222">
    <property type="term" value="F:metalloendopeptidase activity"/>
    <property type="evidence" value="ECO:0007669"/>
    <property type="project" value="InterPro"/>
</dbReference>
<feature type="region of interest" description="Disordered" evidence="7">
    <location>
        <begin position="580"/>
        <end position="612"/>
    </location>
</feature>
<keyword evidence="3" id="KW-0479">Metal-binding</keyword>
<evidence type="ECO:0000256" key="8">
    <source>
        <dbReference type="SAM" id="Phobius"/>
    </source>
</evidence>
<comment type="cofactor">
    <cofactor evidence="1">
        <name>Zn(2+)</name>
        <dbReference type="ChEBI" id="CHEBI:29105"/>
    </cofactor>
</comment>
<organism evidence="10 11">
    <name type="scientific">Lentinus brumalis</name>
    <dbReference type="NCBI Taxonomy" id="2498619"/>
    <lineage>
        <taxon>Eukaryota</taxon>
        <taxon>Fungi</taxon>
        <taxon>Dikarya</taxon>
        <taxon>Basidiomycota</taxon>
        <taxon>Agaricomycotina</taxon>
        <taxon>Agaricomycetes</taxon>
        <taxon>Polyporales</taxon>
        <taxon>Polyporaceae</taxon>
        <taxon>Lentinus</taxon>
    </lineage>
</organism>
<sequence>MLRSVSRSSPLLSRPNIRPPVHRAPATSRAYPSSLIPNAEYVSTLCFLSRNLTGDSGPSVLSTSALRGAPRYPARVGLLAGPRQSPDAYPGYAGSIGHVRGFHATSKREFNPLPVLAAVLKSSTALEFARMVARVGLTFVPLLLLGNMRSKKWLQHGDKMGHPNWEEKKASIERKIRTRTIWFHILIFTPLVLYWATIMASLERTPLTGRWRVILLSPEEEDEIAAQLAGPGWYRAVGEILSAEGAPSIIPPSDWRLVWVRDTLRRLESVIPTLAQEAELCPHWIDCGPDDIPLPPPADYPLRPRPRASEQLHRFAEMSCARTYPPAAHAIAGPPYSLLLVDRPDSSNAFSYGFGPDGGGGIVVFSGFIDEVLSKYPAQAPPPPPQSFWARLFGIRPAAPPHPIPTPEQTAELATLLAHELAHLVLSHHIETLSSGSIVWPSVMSIVTDSLRAFLFPFTMLFGPFINDALAGMWKAGAGEFSQLQEYCTSQKQEVEADVVSIRLLAHAGFDPRQAVSFWEHRADTPQTAECSPARAEVQAEHDTSSALTMARRMVGDTHPVHEVRVTKLKEELSRWEQVREAARAAREKERAQGKAKAQAQAQVPSSSPPPP</sequence>
<keyword evidence="5" id="KW-0862">Zinc</keyword>
<keyword evidence="8" id="KW-0472">Membrane</keyword>
<accession>A0A371DXX4</accession>
<dbReference type="InterPro" id="IPR001915">
    <property type="entry name" value="Peptidase_M48"/>
</dbReference>
<keyword evidence="6" id="KW-0482">Metalloprotease</keyword>
<dbReference type="PANTHER" id="PTHR22726:SF18">
    <property type="entry name" value="PEPTIDASE M48 DOMAIN-CONTAINING PROTEIN"/>
    <property type="match status" value="1"/>
</dbReference>
<keyword evidence="4" id="KW-0378">Hydrolase</keyword>
<keyword evidence="8" id="KW-0812">Transmembrane</keyword>
<evidence type="ECO:0000256" key="4">
    <source>
        <dbReference type="ARBA" id="ARBA00022801"/>
    </source>
</evidence>
<evidence type="ECO:0000313" key="11">
    <source>
        <dbReference type="Proteomes" id="UP000256964"/>
    </source>
</evidence>
<dbReference type="AlphaFoldDB" id="A0A371DXX4"/>
<dbReference type="GO" id="GO:0006515">
    <property type="term" value="P:protein quality control for misfolded or incompletely synthesized proteins"/>
    <property type="evidence" value="ECO:0007669"/>
    <property type="project" value="TreeGrafter"/>
</dbReference>
<dbReference type="GO" id="GO:0005743">
    <property type="term" value="C:mitochondrial inner membrane"/>
    <property type="evidence" value="ECO:0007669"/>
    <property type="project" value="TreeGrafter"/>
</dbReference>
<protein>
    <recommendedName>
        <fullName evidence="9">Peptidase M48 domain-containing protein</fullName>
    </recommendedName>
</protein>
<feature type="domain" description="Peptidase M48" evidence="9">
    <location>
        <begin position="329"/>
        <end position="572"/>
    </location>
</feature>
<feature type="compositionally biased region" description="Basic and acidic residues" evidence="7">
    <location>
        <begin position="580"/>
        <end position="593"/>
    </location>
</feature>
<keyword evidence="11" id="KW-1185">Reference proteome</keyword>
<dbReference type="InterPro" id="IPR051156">
    <property type="entry name" value="Mito/Outer_Membr_Metalloprot"/>
</dbReference>
<evidence type="ECO:0000313" key="10">
    <source>
        <dbReference type="EMBL" id="RDX57407.1"/>
    </source>
</evidence>
<dbReference type="OrthoDB" id="7464992at2759"/>
<evidence type="ECO:0000256" key="2">
    <source>
        <dbReference type="ARBA" id="ARBA00022670"/>
    </source>
</evidence>
<evidence type="ECO:0000256" key="7">
    <source>
        <dbReference type="SAM" id="MobiDB-lite"/>
    </source>
</evidence>
<name>A0A371DXX4_9APHY</name>
<dbReference type="STRING" id="139420.A0A371DXX4"/>
<evidence type="ECO:0000259" key="9">
    <source>
        <dbReference type="Pfam" id="PF01435"/>
    </source>
</evidence>
<evidence type="ECO:0000256" key="3">
    <source>
        <dbReference type="ARBA" id="ARBA00022723"/>
    </source>
</evidence>